<dbReference type="PANTHER" id="PTHR44846">
    <property type="entry name" value="MANNOSYL-D-GLYCERATE TRANSPORT/METABOLISM SYSTEM REPRESSOR MNGR-RELATED"/>
    <property type="match status" value="1"/>
</dbReference>
<dbReference type="Pfam" id="PF00392">
    <property type="entry name" value="GntR"/>
    <property type="match status" value="1"/>
</dbReference>
<gene>
    <name evidence="5" type="ORF">BIV24_19345</name>
</gene>
<dbReference type="InterPro" id="IPR000524">
    <property type="entry name" value="Tscrpt_reg_HTH_GntR"/>
</dbReference>
<dbReference type="InterPro" id="IPR028978">
    <property type="entry name" value="Chorismate_lyase_/UTRA_dom_sf"/>
</dbReference>
<feature type="domain" description="HTH gntR-type" evidence="4">
    <location>
        <begin position="4"/>
        <end position="72"/>
    </location>
</feature>
<dbReference type="Gene3D" id="3.40.1410.10">
    <property type="entry name" value="Chorismate lyase-like"/>
    <property type="match status" value="1"/>
</dbReference>
<keyword evidence="3" id="KW-0804">Transcription</keyword>
<dbReference type="SUPFAM" id="SSF64288">
    <property type="entry name" value="Chorismate lyase-like"/>
    <property type="match status" value="1"/>
</dbReference>
<reference evidence="5 6" key="1">
    <citation type="submission" date="2016-10" db="EMBL/GenBank/DDBJ databases">
        <title>Genome sequence of Streptomyces sp. MUSC 93.</title>
        <authorList>
            <person name="Lee L.-H."/>
            <person name="Ser H.-L."/>
            <person name="Law J.W.-F."/>
        </authorList>
    </citation>
    <scope>NUCLEOTIDE SEQUENCE [LARGE SCALE GENOMIC DNA]</scope>
    <source>
        <strain evidence="5 6">MUSC 93</strain>
    </source>
</reference>
<keyword evidence="2" id="KW-0238">DNA-binding</keyword>
<keyword evidence="1" id="KW-0805">Transcription regulation</keyword>
<dbReference type="PROSITE" id="PS50949">
    <property type="entry name" value="HTH_GNTR"/>
    <property type="match status" value="1"/>
</dbReference>
<dbReference type="Proteomes" id="UP000179935">
    <property type="component" value="Unassembled WGS sequence"/>
</dbReference>
<dbReference type="Pfam" id="PF07702">
    <property type="entry name" value="UTRA"/>
    <property type="match status" value="1"/>
</dbReference>
<evidence type="ECO:0000313" key="5">
    <source>
        <dbReference type="EMBL" id="OIJ89773.1"/>
    </source>
</evidence>
<comment type="caution">
    <text evidence="5">The sequence shown here is derived from an EMBL/GenBank/DDBJ whole genome shotgun (WGS) entry which is preliminary data.</text>
</comment>
<dbReference type="EMBL" id="MLYP01000049">
    <property type="protein sequence ID" value="OIJ89773.1"/>
    <property type="molecule type" value="Genomic_DNA"/>
</dbReference>
<dbReference type="Gene3D" id="1.10.10.10">
    <property type="entry name" value="Winged helix-like DNA-binding domain superfamily/Winged helix DNA-binding domain"/>
    <property type="match status" value="1"/>
</dbReference>
<dbReference type="CDD" id="cd07377">
    <property type="entry name" value="WHTH_GntR"/>
    <property type="match status" value="1"/>
</dbReference>
<accession>A0A1S2P7H4</accession>
<keyword evidence="6" id="KW-1185">Reference proteome</keyword>
<evidence type="ECO:0000313" key="6">
    <source>
        <dbReference type="Proteomes" id="UP000179935"/>
    </source>
</evidence>
<dbReference type="SUPFAM" id="SSF46785">
    <property type="entry name" value="Winged helix' DNA-binding domain"/>
    <property type="match status" value="1"/>
</dbReference>
<dbReference type="GO" id="GO:0003700">
    <property type="term" value="F:DNA-binding transcription factor activity"/>
    <property type="evidence" value="ECO:0007669"/>
    <property type="project" value="InterPro"/>
</dbReference>
<dbReference type="InterPro" id="IPR036390">
    <property type="entry name" value="WH_DNA-bd_sf"/>
</dbReference>
<dbReference type="AlphaFoldDB" id="A0A1S2P7H4"/>
<dbReference type="RefSeq" id="WP_071367605.1">
    <property type="nucleotide sequence ID" value="NZ_MLYP01000049.1"/>
</dbReference>
<evidence type="ECO:0000256" key="2">
    <source>
        <dbReference type="ARBA" id="ARBA00023125"/>
    </source>
</evidence>
<evidence type="ECO:0000256" key="3">
    <source>
        <dbReference type="ARBA" id="ARBA00023163"/>
    </source>
</evidence>
<dbReference type="InterPro" id="IPR050679">
    <property type="entry name" value="Bact_HTH_transcr_reg"/>
</dbReference>
<protein>
    <submittedName>
        <fullName evidence="5">GntR family transcriptional regulator</fullName>
    </submittedName>
</protein>
<evidence type="ECO:0000256" key="1">
    <source>
        <dbReference type="ARBA" id="ARBA00023015"/>
    </source>
</evidence>
<dbReference type="STRING" id="1428652.BIV24_19345"/>
<dbReference type="SMART" id="SM00866">
    <property type="entry name" value="UTRA"/>
    <property type="match status" value="1"/>
</dbReference>
<dbReference type="InterPro" id="IPR036388">
    <property type="entry name" value="WH-like_DNA-bd_sf"/>
</dbReference>
<dbReference type="SMART" id="SM00345">
    <property type="entry name" value="HTH_GNTR"/>
    <property type="match status" value="1"/>
</dbReference>
<proteinExistence type="predicted"/>
<dbReference type="OrthoDB" id="4532751at2"/>
<name>A0A1S2P7H4_9ACTN</name>
<evidence type="ECO:0000259" key="4">
    <source>
        <dbReference type="PROSITE" id="PS50949"/>
    </source>
</evidence>
<dbReference type="GO" id="GO:0003677">
    <property type="term" value="F:DNA binding"/>
    <property type="evidence" value="ECO:0007669"/>
    <property type="project" value="UniProtKB-KW"/>
</dbReference>
<sequence length="257" mass="27718">MSEQPTYLRIAGDLRQRIADHEWAEGAQLPSRAQLAKDFGVSDAIIRRAQELLIAEGILEGRAGSGTYVAEQRKRLRMTRSCLSGRLDEAPGGPDLGALGGMETWESRSDGIVPAPKQVACRLGIAEGDYCVRTAYEHLSDGKPVYLSTSWEPYEITSGTLVMMPDGGPLAGAGVVRRMAEIGITVTHAVERSEPGQVNAEEANLLGIQRGAPCTRIERTFYGDDGRAVETADIVVPATLCEIVYEVPVWQGSDSSD</sequence>
<dbReference type="GO" id="GO:0045892">
    <property type="term" value="P:negative regulation of DNA-templated transcription"/>
    <property type="evidence" value="ECO:0007669"/>
    <property type="project" value="TreeGrafter"/>
</dbReference>
<dbReference type="InterPro" id="IPR011663">
    <property type="entry name" value="UTRA"/>
</dbReference>
<dbReference type="PANTHER" id="PTHR44846:SF17">
    <property type="entry name" value="GNTR-FAMILY TRANSCRIPTIONAL REGULATOR"/>
    <property type="match status" value="1"/>
</dbReference>
<organism evidence="5 6">
    <name type="scientific">Streptomyces colonosanans</name>
    <dbReference type="NCBI Taxonomy" id="1428652"/>
    <lineage>
        <taxon>Bacteria</taxon>
        <taxon>Bacillati</taxon>
        <taxon>Actinomycetota</taxon>
        <taxon>Actinomycetes</taxon>
        <taxon>Kitasatosporales</taxon>
        <taxon>Streptomycetaceae</taxon>
        <taxon>Streptomyces</taxon>
    </lineage>
</organism>